<feature type="domain" description="Xylose isomerase-like TIM barrel" evidence="1">
    <location>
        <begin position="20"/>
        <end position="165"/>
    </location>
</feature>
<dbReference type="RefSeq" id="WP_026419043.1">
    <property type="nucleotide sequence ID" value="NZ_AUBJ02000001.1"/>
</dbReference>
<dbReference type="InterPro" id="IPR050312">
    <property type="entry name" value="IolE/XylAMocC-like"/>
</dbReference>
<dbReference type="PANTHER" id="PTHR12110:SF41">
    <property type="entry name" value="INOSOSE DEHYDRATASE"/>
    <property type="match status" value="1"/>
</dbReference>
<keyword evidence="3" id="KW-1185">Reference proteome</keyword>
<dbReference type="Proteomes" id="UP000791080">
    <property type="component" value="Unassembled WGS sequence"/>
</dbReference>
<keyword evidence="2" id="KW-0413">Isomerase</keyword>
<dbReference type="SUPFAM" id="SSF51658">
    <property type="entry name" value="Xylose isomerase-like"/>
    <property type="match status" value="1"/>
</dbReference>
<comment type="caution">
    <text evidence="2">The sequence shown here is derived from an EMBL/GenBank/DDBJ whole genome shotgun (WGS) entry which is preliminary data.</text>
</comment>
<reference evidence="2 3" key="1">
    <citation type="submission" date="2022-06" db="EMBL/GenBank/DDBJ databases">
        <title>Genomic Encyclopedia of Type Strains, Phase I: the one thousand microbial genomes (KMG-I) project.</title>
        <authorList>
            <person name="Kyrpides N."/>
        </authorList>
    </citation>
    <scope>NUCLEOTIDE SEQUENCE [LARGE SCALE GENOMIC DNA]</scope>
    <source>
        <strain evidence="2 3">DSM 43889</strain>
    </source>
</reference>
<dbReference type="InterPro" id="IPR036237">
    <property type="entry name" value="Xyl_isomerase-like_sf"/>
</dbReference>
<dbReference type="PANTHER" id="PTHR12110">
    <property type="entry name" value="HYDROXYPYRUVATE ISOMERASE"/>
    <property type="match status" value="1"/>
</dbReference>
<evidence type="ECO:0000313" key="2">
    <source>
        <dbReference type="EMBL" id="MCP2333868.1"/>
    </source>
</evidence>
<evidence type="ECO:0000259" key="1">
    <source>
        <dbReference type="Pfam" id="PF01261"/>
    </source>
</evidence>
<proteinExistence type="predicted"/>
<gene>
    <name evidence="2" type="ORF">G443_004138</name>
</gene>
<dbReference type="Gene3D" id="3.20.20.150">
    <property type="entry name" value="Divalent-metal-dependent TIM barrel enzymes"/>
    <property type="match status" value="1"/>
</dbReference>
<name>A0ABT1JP01_ACTCY</name>
<sequence length="251" mass="26977">MLVPGLVSVTFRSLGVPEIVDLAAANGLSAVHWGGDVHVPVGAFDRAVDARARCADAGLEVEAYGSYYRAGDTDPGEFARVVATAEELGAPAIRVWAGVAGSAEVDSERRAAVVDDLRRCGEVAAARGIRVVVEYHPGTLTDDPGSARRLFDELDPAEVRSYWQPGAEPDPAVSVREIEALSDRIDGAHVFSWGPGGFHDRLPLAERADHWVPVLERLAGGPRRHVLLEFVRDDSPAAFARDAATLLEWLR</sequence>
<evidence type="ECO:0000313" key="3">
    <source>
        <dbReference type="Proteomes" id="UP000791080"/>
    </source>
</evidence>
<accession>A0ABT1JP01</accession>
<protein>
    <submittedName>
        <fullName evidence="2">Sugar phosphate isomerase/epimerase</fullName>
    </submittedName>
</protein>
<organism evidence="2 3">
    <name type="scientific">Actinoalloteichus caeruleus DSM 43889</name>
    <dbReference type="NCBI Taxonomy" id="1120930"/>
    <lineage>
        <taxon>Bacteria</taxon>
        <taxon>Bacillati</taxon>
        <taxon>Actinomycetota</taxon>
        <taxon>Actinomycetes</taxon>
        <taxon>Pseudonocardiales</taxon>
        <taxon>Pseudonocardiaceae</taxon>
        <taxon>Actinoalloteichus</taxon>
        <taxon>Actinoalloteichus cyanogriseus</taxon>
    </lineage>
</organism>
<dbReference type="Pfam" id="PF01261">
    <property type="entry name" value="AP_endonuc_2"/>
    <property type="match status" value="1"/>
</dbReference>
<dbReference type="GO" id="GO:0016853">
    <property type="term" value="F:isomerase activity"/>
    <property type="evidence" value="ECO:0007669"/>
    <property type="project" value="UniProtKB-KW"/>
</dbReference>
<dbReference type="EMBL" id="AUBJ02000001">
    <property type="protein sequence ID" value="MCP2333868.1"/>
    <property type="molecule type" value="Genomic_DNA"/>
</dbReference>
<dbReference type="InterPro" id="IPR013022">
    <property type="entry name" value="Xyl_isomerase-like_TIM-brl"/>
</dbReference>